<evidence type="ECO:0000313" key="6">
    <source>
        <dbReference type="EMBL" id="MFC6094864.1"/>
    </source>
</evidence>
<comment type="similarity">
    <text evidence="1">Belongs to the sigma-70 factor family. ECF subfamily.</text>
</comment>
<reference evidence="7" key="1">
    <citation type="journal article" date="2019" name="Int. J. Syst. Evol. Microbiol.">
        <title>The Global Catalogue of Microorganisms (GCM) 10K type strain sequencing project: providing services to taxonomists for standard genome sequencing and annotation.</title>
        <authorList>
            <consortium name="The Broad Institute Genomics Platform"/>
            <consortium name="The Broad Institute Genome Sequencing Center for Infectious Disease"/>
            <person name="Wu L."/>
            <person name="Ma J."/>
        </authorList>
    </citation>
    <scope>NUCLEOTIDE SEQUENCE [LARGE SCALE GENOMIC DNA]</scope>
    <source>
        <strain evidence="7">CGMCC 4.7246</strain>
    </source>
</reference>
<dbReference type="EMBL" id="JBHSQO010000079">
    <property type="protein sequence ID" value="MFC6094864.1"/>
    <property type="molecule type" value="Genomic_DNA"/>
</dbReference>
<evidence type="ECO:0000256" key="4">
    <source>
        <dbReference type="ARBA" id="ARBA00023163"/>
    </source>
</evidence>
<dbReference type="InterPro" id="IPR013324">
    <property type="entry name" value="RNA_pol_sigma_r3/r4-like"/>
</dbReference>
<gene>
    <name evidence="6" type="ORF">ACFP3R_36855</name>
</gene>
<evidence type="ECO:0000313" key="7">
    <source>
        <dbReference type="Proteomes" id="UP001596220"/>
    </source>
</evidence>
<dbReference type="RefSeq" id="WP_380643526.1">
    <property type="nucleotide sequence ID" value="NZ_JBHSQO010000079.1"/>
</dbReference>
<keyword evidence="4" id="KW-0804">Transcription</keyword>
<dbReference type="SUPFAM" id="SSF88946">
    <property type="entry name" value="Sigma2 domain of RNA polymerase sigma factors"/>
    <property type="match status" value="1"/>
</dbReference>
<evidence type="ECO:0000256" key="3">
    <source>
        <dbReference type="ARBA" id="ARBA00023082"/>
    </source>
</evidence>
<dbReference type="Gene3D" id="1.10.1740.10">
    <property type="match status" value="1"/>
</dbReference>
<dbReference type="Proteomes" id="UP001596220">
    <property type="component" value="Unassembled WGS sequence"/>
</dbReference>
<evidence type="ECO:0000259" key="5">
    <source>
        <dbReference type="Pfam" id="PF08281"/>
    </source>
</evidence>
<evidence type="ECO:0000256" key="1">
    <source>
        <dbReference type="ARBA" id="ARBA00010641"/>
    </source>
</evidence>
<keyword evidence="7" id="KW-1185">Reference proteome</keyword>
<dbReference type="PANTHER" id="PTHR43133:SF46">
    <property type="entry name" value="RNA POLYMERASE SIGMA-70 FACTOR ECF SUBFAMILY"/>
    <property type="match status" value="1"/>
</dbReference>
<dbReference type="Pfam" id="PF08281">
    <property type="entry name" value="Sigma70_r4_2"/>
    <property type="match status" value="1"/>
</dbReference>
<accession>A0ABW1PHP2</accession>
<comment type="caution">
    <text evidence="6">The sequence shown here is derived from an EMBL/GenBank/DDBJ whole genome shotgun (WGS) entry which is preliminary data.</text>
</comment>
<proteinExistence type="inferred from homology"/>
<name>A0ABW1PHP2_9PSEU</name>
<evidence type="ECO:0000256" key="2">
    <source>
        <dbReference type="ARBA" id="ARBA00023015"/>
    </source>
</evidence>
<sequence>MIRIRPRGPDEAARREFSVFYKDTYNHLRSWVRSKDPGSEYDQITDEAFTQLWKHWGRITAPPRAYLFAIAHNELRRGRRNPSAMPIDPDDTHQLMTTPVAGVEGWQEWADVRSRIARMPEHVREALSLKVYGLTRHEIAHVMGCTAHTVSTYLSTARRHIDGDACATRFPGPGSGGLVDPNHGGGW</sequence>
<dbReference type="InterPro" id="IPR013249">
    <property type="entry name" value="RNA_pol_sigma70_r4_t2"/>
</dbReference>
<dbReference type="PANTHER" id="PTHR43133">
    <property type="entry name" value="RNA POLYMERASE ECF-TYPE SIGMA FACTO"/>
    <property type="match status" value="1"/>
</dbReference>
<keyword evidence="3" id="KW-0731">Sigma factor</keyword>
<protein>
    <submittedName>
        <fullName evidence="6">RNA polymerase sigma factor</fullName>
    </submittedName>
</protein>
<dbReference type="InterPro" id="IPR013325">
    <property type="entry name" value="RNA_pol_sigma_r2"/>
</dbReference>
<dbReference type="InterPro" id="IPR036388">
    <property type="entry name" value="WH-like_DNA-bd_sf"/>
</dbReference>
<feature type="domain" description="RNA polymerase sigma factor 70 region 4 type 2" evidence="5">
    <location>
        <begin position="112"/>
        <end position="161"/>
    </location>
</feature>
<keyword evidence="2" id="KW-0805">Transcription regulation</keyword>
<dbReference type="InterPro" id="IPR039425">
    <property type="entry name" value="RNA_pol_sigma-70-like"/>
</dbReference>
<organism evidence="6 7">
    <name type="scientific">Saccharothrix lopnurensis</name>
    <dbReference type="NCBI Taxonomy" id="1670621"/>
    <lineage>
        <taxon>Bacteria</taxon>
        <taxon>Bacillati</taxon>
        <taxon>Actinomycetota</taxon>
        <taxon>Actinomycetes</taxon>
        <taxon>Pseudonocardiales</taxon>
        <taxon>Pseudonocardiaceae</taxon>
        <taxon>Saccharothrix</taxon>
    </lineage>
</organism>
<dbReference type="CDD" id="cd06171">
    <property type="entry name" value="Sigma70_r4"/>
    <property type="match status" value="1"/>
</dbReference>
<dbReference type="SUPFAM" id="SSF88659">
    <property type="entry name" value="Sigma3 and sigma4 domains of RNA polymerase sigma factors"/>
    <property type="match status" value="1"/>
</dbReference>
<dbReference type="Gene3D" id="1.10.10.10">
    <property type="entry name" value="Winged helix-like DNA-binding domain superfamily/Winged helix DNA-binding domain"/>
    <property type="match status" value="1"/>
</dbReference>